<evidence type="ECO:0000259" key="2">
    <source>
        <dbReference type="Pfam" id="PF13193"/>
    </source>
</evidence>
<reference evidence="4" key="1">
    <citation type="journal article" date="2019" name="Int. J. Syst. Evol. Microbiol.">
        <title>The Global Catalogue of Microorganisms (GCM) 10K type strain sequencing project: providing services to taxonomists for standard genome sequencing and annotation.</title>
        <authorList>
            <consortium name="The Broad Institute Genomics Platform"/>
            <consortium name="The Broad Institute Genome Sequencing Center for Infectious Disease"/>
            <person name="Wu L."/>
            <person name="Ma J."/>
        </authorList>
    </citation>
    <scope>NUCLEOTIDE SEQUENCE [LARGE SCALE GENOMIC DNA]</scope>
    <source>
        <strain evidence="4">KCTC 42182</strain>
    </source>
</reference>
<dbReference type="InterPro" id="IPR000873">
    <property type="entry name" value="AMP-dep_synth/lig_dom"/>
</dbReference>
<evidence type="ECO:0000313" key="3">
    <source>
        <dbReference type="EMBL" id="MFC3674414.1"/>
    </source>
</evidence>
<accession>A0ABV7VAD3</accession>
<organism evidence="3 4">
    <name type="scientific">Ferrovibrio xuzhouensis</name>
    <dbReference type="NCBI Taxonomy" id="1576914"/>
    <lineage>
        <taxon>Bacteria</taxon>
        <taxon>Pseudomonadati</taxon>
        <taxon>Pseudomonadota</taxon>
        <taxon>Alphaproteobacteria</taxon>
        <taxon>Rhodospirillales</taxon>
        <taxon>Rhodospirillaceae</taxon>
        <taxon>Ferrovibrio</taxon>
    </lineage>
</organism>
<protein>
    <submittedName>
        <fullName evidence="3">Acyl-CoA synthetase</fullName>
    </submittedName>
</protein>
<evidence type="ECO:0000259" key="1">
    <source>
        <dbReference type="Pfam" id="PF00501"/>
    </source>
</evidence>
<gene>
    <name evidence="3" type="ORF">ACFOOQ_02600</name>
</gene>
<feature type="domain" description="AMP-dependent synthetase/ligase" evidence="1">
    <location>
        <begin position="15"/>
        <end position="374"/>
    </location>
</feature>
<dbReference type="InterPro" id="IPR020845">
    <property type="entry name" value="AMP-binding_CS"/>
</dbReference>
<dbReference type="PANTHER" id="PTHR24096">
    <property type="entry name" value="LONG-CHAIN-FATTY-ACID--COA LIGASE"/>
    <property type="match status" value="1"/>
</dbReference>
<feature type="domain" description="AMP-binding enzyme C-terminal" evidence="2">
    <location>
        <begin position="430"/>
        <end position="506"/>
    </location>
</feature>
<dbReference type="InterPro" id="IPR042099">
    <property type="entry name" value="ANL_N_sf"/>
</dbReference>
<dbReference type="PANTHER" id="PTHR24096:SF323">
    <property type="entry name" value="BLR3536 PROTEIN"/>
    <property type="match status" value="1"/>
</dbReference>
<comment type="caution">
    <text evidence="3">The sequence shown here is derived from an EMBL/GenBank/DDBJ whole genome shotgun (WGS) entry which is preliminary data.</text>
</comment>
<dbReference type="Gene3D" id="3.40.50.12780">
    <property type="entry name" value="N-terminal domain of ligase-like"/>
    <property type="match status" value="1"/>
</dbReference>
<sequence>MDAINPGDLVPGDLVSGERRLTRAEFDHRVALAAGGFRALGIGEGDVVALYLRNDFAFFEASLGASRAGAYATPVNWHFTADETAYILQDSDARVLLVHSDLWPGIAAGVPGHVKVFVVPTPPEIAQAYGVAPGSMASGAMPAGLENWNDWLAKQPPDTDATAVPRNAMIYTSGTTGRPKGVRREKPTPEQVAANTVAIGTYYGLKAGQPGVILMNGPMYHSAPNSYGLTAARQGKTIVLQARFDPEEMLALIQRYRVTNMHIVPTMFVRLLKLPEDTRQKYDVSSLRDVVHGAAPCAPPVKQAMLDWWGPVINEYYGSTETGIAVWLSAADARTHPGSVGRILPGCTVTAFDEQGNALPPGETGELYIHAPHTSDFTYHRLDDKRREVGRGHLITVGDVGRVEADGFVYLSDRKRDMVISGGVNIYPAEIESVLITMPGVKDCAVFGIPDEEFGESLCAYIEPDDAAAAPTPADVQAFLLPRIAKYKLPRRVEVAATLPREDSGKIFKRKLREPYWQKAGRSI</sequence>
<dbReference type="SUPFAM" id="SSF56801">
    <property type="entry name" value="Acetyl-CoA synthetase-like"/>
    <property type="match status" value="1"/>
</dbReference>
<dbReference type="PROSITE" id="PS00455">
    <property type="entry name" value="AMP_BINDING"/>
    <property type="match status" value="1"/>
</dbReference>
<dbReference type="NCBIfam" id="NF009071">
    <property type="entry name" value="PRK12406.1"/>
    <property type="match status" value="1"/>
</dbReference>
<dbReference type="Proteomes" id="UP001595711">
    <property type="component" value="Unassembled WGS sequence"/>
</dbReference>
<dbReference type="Gene3D" id="3.30.300.30">
    <property type="match status" value="1"/>
</dbReference>
<dbReference type="InterPro" id="IPR025110">
    <property type="entry name" value="AMP-bd_C"/>
</dbReference>
<dbReference type="InterPro" id="IPR045851">
    <property type="entry name" value="AMP-bd_C_sf"/>
</dbReference>
<dbReference type="Pfam" id="PF13193">
    <property type="entry name" value="AMP-binding_C"/>
    <property type="match status" value="1"/>
</dbReference>
<dbReference type="EMBL" id="JBHRYJ010000001">
    <property type="protein sequence ID" value="MFC3674414.1"/>
    <property type="molecule type" value="Genomic_DNA"/>
</dbReference>
<proteinExistence type="predicted"/>
<dbReference type="Pfam" id="PF00501">
    <property type="entry name" value="AMP-binding"/>
    <property type="match status" value="1"/>
</dbReference>
<dbReference type="RefSeq" id="WP_379721340.1">
    <property type="nucleotide sequence ID" value="NZ_JBHRYJ010000001.1"/>
</dbReference>
<keyword evidence="4" id="KW-1185">Reference proteome</keyword>
<name>A0ABV7VAD3_9PROT</name>
<evidence type="ECO:0000313" key="4">
    <source>
        <dbReference type="Proteomes" id="UP001595711"/>
    </source>
</evidence>